<proteinExistence type="predicted"/>
<organism evidence="3 4">
    <name type="scientific">Echinicola jeungdonensis</name>
    <dbReference type="NCBI Taxonomy" id="709343"/>
    <lineage>
        <taxon>Bacteria</taxon>
        <taxon>Pseudomonadati</taxon>
        <taxon>Bacteroidota</taxon>
        <taxon>Cytophagia</taxon>
        <taxon>Cytophagales</taxon>
        <taxon>Cyclobacteriaceae</taxon>
        <taxon>Echinicola</taxon>
    </lineage>
</organism>
<dbReference type="GO" id="GO:0004077">
    <property type="term" value="F:biotin--[biotin carboxyl-carrier protein] ligase activity"/>
    <property type="evidence" value="ECO:0007669"/>
    <property type="project" value="UniProtKB-EC"/>
</dbReference>
<dbReference type="InterPro" id="IPR045864">
    <property type="entry name" value="aa-tRNA-synth_II/BPL/LPL"/>
</dbReference>
<dbReference type="InterPro" id="IPR004143">
    <property type="entry name" value="BPL_LPL_catalytic"/>
</dbReference>
<name>A0ABV5JBL7_9BACT</name>
<dbReference type="EC" id="6.3.4.15" evidence="3"/>
<evidence type="ECO:0000313" key="3">
    <source>
        <dbReference type="EMBL" id="MFB9213314.1"/>
    </source>
</evidence>
<sequence>MHKILANTVFLGKDVKYLTECHSTNDMAAQEYKNGHLIEGSIIITDKQTKGRGQRGNRWYSEPGKNLTFSLVLTPCFLDVSQQFDLNRAISLAVHAALEDYVKGIKVKWPNDIVYENGEKIGGILIENTLGQRGMEHSIVGIGLNINQIDFPFPGPVSMAILTGGELDRDELFKSIIHHIEKEYTLLKKGKLKGLRQSFNQHLYRMDQWASYQEPGGKQFEAKIVDVNAEGKLLLKKQGGEIKHYTFKEVQFL</sequence>
<keyword evidence="1 3" id="KW-0436">Ligase</keyword>
<dbReference type="Gene3D" id="3.30.930.10">
    <property type="entry name" value="Bira Bifunctional Protein, Domain 2"/>
    <property type="match status" value="1"/>
</dbReference>
<dbReference type="PANTHER" id="PTHR12835">
    <property type="entry name" value="BIOTIN PROTEIN LIGASE"/>
    <property type="match status" value="1"/>
</dbReference>
<dbReference type="RefSeq" id="WP_290248636.1">
    <property type="nucleotide sequence ID" value="NZ_JAUFQT010000001.1"/>
</dbReference>
<dbReference type="SUPFAM" id="SSF55681">
    <property type="entry name" value="Class II aaRS and biotin synthetases"/>
    <property type="match status" value="1"/>
</dbReference>
<dbReference type="EMBL" id="JBHMEW010000067">
    <property type="protein sequence ID" value="MFB9213314.1"/>
    <property type="molecule type" value="Genomic_DNA"/>
</dbReference>
<evidence type="ECO:0000256" key="1">
    <source>
        <dbReference type="ARBA" id="ARBA00022598"/>
    </source>
</evidence>
<evidence type="ECO:0000259" key="2">
    <source>
        <dbReference type="PROSITE" id="PS51733"/>
    </source>
</evidence>
<protein>
    <submittedName>
        <fullName evidence="3">Biotin--[acetyl-CoA-carboxylase] ligase</fullName>
        <ecNumber evidence="3">6.3.4.15</ecNumber>
    </submittedName>
</protein>
<comment type="caution">
    <text evidence="3">The sequence shown here is derived from an EMBL/GenBank/DDBJ whole genome shotgun (WGS) entry which is preliminary data.</text>
</comment>
<accession>A0ABV5JBL7</accession>
<dbReference type="PANTHER" id="PTHR12835:SF5">
    <property type="entry name" value="BIOTIN--PROTEIN LIGASE"/>
    <property type="match status" value="1"/>
</dbReference>
<dbReference type="CDD" id="cd16442">
    <property type="entry name" value="BPL"/>
    <property type="match status" value="1"/>
</dbReference>
<dbReference type="PROSITE" id="PS51733">
    <property type="entry name" value="BPL_LPL_CATALYTIC"/>
    <property type="match status" value="1"/>
</dbReference>
<dbReference type="Proteomes" id="UP001589654">
    <property type="component" value="Unassembled WGS sequence"/>
</dbReference>
<keyword evidence="4" id="KW-1185">Reference proteome</keyword>
<reference evidence="3 4" key="1">
    <citation type="submission" date="2024-09" db="EMBL/GenBank/DDBJ databases">
        <authorList>
            <person name="Sun Q."/>
            <person name="Mori K."/>
        </authorList>
    </citation>
    <scope>NUCLEOTIDE SEQUENCE [LARGE SCALE GENOMIC DNA]</scope>
    <source>
        <strain evidence="3 4">CECT 7682</strain>
    </source>
</reference>
<evidence type="ECO:0000313" key="4">
    <source>
        <dbReference type="Proteomes" id="UP001589654"/>
    </source>
</evidence>
<dbReference type="NCBIfam" id="TIGR00121">
    <property type="entry name" value="birA_ligase"/>
    <property type="match status" value="1"/>
</dbReference>
<gene>
    <name evidence="3" type="ORF">ACFFUR_15970</name>
</gene>
<feature type="domain" description="BPL/LPL catalytic" evidence="2">
    <location>
        <begin position="10"/>
        <end position="188"/>
    </location>
</feature>
<dbReference type="InterPro" id="IPR004408">
    <property type="entry name" value="Biotin_CoA_COase_ligase"/>
</dbReference>
<dbReference type="Pfam" id="PF03099">
    <property type="entry name" value="BPL_LplA_LipB"/>
    <property type="match status" value="1"/>
</dbReference>